<gene>
    <name evidence="3" type="primary">Cnig_chr_I.g2772</name>
    <name evidence="3" type="ORF">B9Z55_002772</name>
</gene>
<dbReference type="SMART" id="SM00061">
    <property type="entry name" value="MATH"/>
    <property type="match status" value="1"/>
</dbReference>
<feature type="domain" description="BTB" evidence="2">
    <location>
        <begin position="215"/>
        <end position="274"/>
    </location>
</feature>
<dbReference type="InterPro" id="IPR000210">
    <property type="entry name" value="BTB/POZ_dom"/>
</dbReference>
<dbReference type="InterPro" id="IPR011333">
    <property type="entry name" value="SKP1/BTB/POZ_sf"/>
</dbReference>
<dbReference type="InterPro" id="IPR002083">
    <property type="entry name" value="MATH/TRAF_dom"/>
</dbReference>
<proteinExistence type="predicted"/>
<dbReference type="Pfam" id="PF00917">
    <property type="entry name" value="MATH"/>
    <property type="match status" value="1"/>
</dbReference>
<dbReference type="EMBL" id="PDUG01000001">
    <property type="protein sequence ID" value="PIC52830.1"/>
    <property type="molecule type" value="Genomic_DNA"/>
</dbReference>
<dbReference type="SUPFAM" id="SSF54695">
    <property type="entry name" value="POZ domain"/>
    <property type="match status" value="1"/>
</dbReference>
<dbReference type="AlphaFoldDB" id="A0A2G5VMF2"/>
<organism evidence="3 4">
    <name type="scientific">Caenorhabditis nigoni</name>
    <dbReference type="NCBI Taxonomy" id="1611254"/>
    <lineage>
        <taxon>Eukaryota</taxon>
        <taxon>Metazoa</taxon>
        <taxon>Ecdysozoa</taxon>
        <taxon>Nematoda</taxon>
        <taxon>Chromadorea</taxon>
        <taxon>Rhabditida</taxon>
        <taxon>Rhabditina</taxon>
        <taxon>Rhabditomorpha</taxon>
        <taxon>Rhabditoidea</taxon>
        <taxon>Rhabditidae</taxon>
        <taxon>Peloderinae</taxon>
        <taxon>Caenorhabditis</taxon>
    </lineage>
</organism>
<dbReference type="OrthoDB" id="5816681at2759"/>
<name>A0A2G5VMF2_9PELO</name>
<sequence length="329" mass="38249">MTDNLEDKTEPREDLKGDLQSVKNELLEKLKTVVAKTEEIQNSHNQKFEKIEGKLQSIEDAVSKMSTLSNNSSNAPPEFAKRFTLKHEFKNINEIGEEGVDCSESVEYFNAEWWIALYRSDSHLEFAVHGEPKQRNMSIETKVTFRLIGYNNATKIMTHCFRIKGGQDLLQLEEIEEKWRFYMNLTVELEVEILKMTGIEKKKLRVFDESQKDVSDVVLVVQEIPFYVSKMYLASQSTYFKTLFLGSFSESKKYEIALTGIDADEFQHFLEVLYGEFAIDDSTVEGILMIADFYDTPMVTKKCEMFLLKESKKEFNKKLQLSSKYRLNN</sequence>
<dbReference type="PANTHER" id="PTHR22743:SF165">
    <property type="entry name" value="BTB AND MATH DOMAIN CONTAINING-RELATED"/>
    <property type="match status" value="1"/>
</dbReference>
<dbReference type="PROSITE" id="PS50097">
    <property type="entry name" value="BTB"/>
    <property type="match status" value="1"/>
</dbReference>
<dbReference type="CDD" id="cd18186">
    <property type="entry name" value="BTB_POZ_ZBTB_KLHL-like"/>
    <property type="match status" value="1"/>
</dbReference>
<evidence type="ECO:0000313" key="4">
    <source>
        <dbReference type="Proteomes" id="UP000230233"/>
    </source>
</evidence>
<dbReference type="PANTHER" id="PTHR22743">
    <property type="entry name" value="MEPRIN/TRAF-LIKE MATH FAMILY-C.ELEGANS"/>
    <property type="match status" value="1"/>
</dbReference>
<protein>
    <recommendedName>
        <fullName evidence="2">BTB domain-containing protein</fullName>
    </recommendedName>
</protein>
<comment type="caution">
    <text evidence="3">The sequence shown here is derived from an EMBL/GenBank/DDBJ whole genome shotgun (WGS) entry which is preliminary data.</text>
</comment>
<reference evidence="4" key="1">
    <citation type="submission" date="2017-10" db="EMBL/GenBank/DDBJ databases">
        <title>Rapid genome shrinkage in a self-fertile nematode reveals novel sperm competition proteins.</title>
        <authorList>
            <person name="Yin D."/>
            <person name="Schwarz E.M."/>
            <person name="Thomas C.G."/>
            <person name="Felde R.L."/>
            <person name="Korf I.F."/>
            <person name="Cutter A.D."/>
            <person name="Schartner C.M."/>
            <person name="Ralston E.J."/>
            <person name="Meyer B.J."/>
            <person name="Haag E.S."/>
        </authorList>
    </citation>
    <scope>NUCLEOTIDE SEQUENCE [LARGE SCALE GENOMIC DNA]</scope>
    <source>
        <strain evidence="4">JU1422</strain>
    </source>
</reference>
<dbReference type="SMART" id="SM00225">
    <property type="entry name" value="BTB"/>
    <property type="match status" value="1"/>
</dbReference>
<dbReference type="Pfam" id="PF00651">
    <property type="entry name" value="BTB"/>
    <property type="match status" value="1"/>
</dbReference>
<evidence type="ECO:0000313" key="3">
    <source>
        <dbReference type="EMBL" id="PIC52830.1"/>
    </source>
</evidence>
<evidence type="ECO:0000259" key="2">
    <source>
        <dbReference type="PROSITE" id="PS50097"/>
    </source>
</evidence>
<dbReference type="Proteomes" id="UP000230233">
    <property type="component" value="Chromosome I"/>
</dbReference>
<feature type="compositionally biased region" description="Basic and acidic residues" evidence="1">
    <location>
        <begin position="1"/>
        <end position="17"/>
    </location>
</feature>
<keyword evidence="4" id="KW-1185">Reference proteome</keyword>
<dbReference type="InterPro" id="IPR052664">
    <property type="entry name" value="BTB-MATH_domain_protein"/>
</dbReference>
<accession>A0A2G5VMF2</accession>
<evidence type="ECO:0000256" key="1">
    <source>
        <dbReference type="SAM" id="MobiDB-lite"/>
    </source>
</evidence>
<dbReference type="Gene3D" id="3.30.710.10">
    <property type="entry name" value="Potassium Channel Kv1.1, Chain A"/>
    <property type="match status" value="1"/>
</dbReference>
<feature type="region of interest" description="Disordered" evidence="1">
    <location>
        <begin position="1"/>
        <end position="20"/>
    </location>
</feature>